<dbReference type="InterPro" id="IPR006448">
    <property type="entry name" value="Phage_term_ssu_P27"/>
</dbReference>
<proteinExistence type="predicted"/>
<accession>A0A0T5PFD7</accession>
<dbReference type="EMBL" id="LAXI01000001">
    <property type="protein sequence ID" value="KRS19740.1"/>
    <property type="molecule type" value="Genomic_DNA"/>
</dbReference>
<sequence>MRGTKPHLRVEREPLRDRPPPDYLSEDAKAEWGRIVPLLAERKILTEADVGMIETYCMSIGTVRDMDREIQRTGAVQKVYKVDKDGNSFLVSVRKNPAVSIRNEAMTQARLVASELGATPVSRSRPTIADDDDDDDLFGWQGAS</sequence>
<gene>
    <name evidence="3" type="ORF">RIdsm_04747</name>
    <name evidence="2" type="ORF">XM52_02605</name>
</gene>
<name>A0A0T5PFD7_9RHOB</name>
<evidence type="ECO:0000313" key="5">
    <source>
        <dbReference type="Proteomes" id="UP000325785"/>
    </source>
</evidence>
<organism evidence="2 4">
    <name type="scientific">Roseovarius indicus</name>
    <dbReference type="NCBI Taxonomy" id="540747"/>
    <lineage>
        <taxon>Bacteria</taxon>
        <taxon>Pseudomonadati</taxon>
        <taxon>Pseudomonadota</taxon>
        <taxon>Alphaproteobacteria</taxon>
        <taxon>Rhodobacterales</taxon>
        <taxon>Roseobacteraceae</taxon>
        <taxon>Roseovarius</taxon>
    </lineage>
</organism>
<protein>
    <submittedName>
        <fullName evidence="2 3">Terminase</fullName>
    </submittedName>
</protein>
<dbReference type="KEGG" id="rid:RIdsm_04747"/>
<reference evidence="2 4" key="1">
    <citation type="submission" date="2015-04" db="EMBL/GenBank/DDBJ databases">
        <title>The draft genome sequence of Roseovarius indicus B108T.</title>
        <authorList>
            <person name="Li G."/>
            <person name="Lai Q."/>
            <person name="Shao Z."/>
            <person name="Yan P."/>
        </authorList>
    </citation>
    <scope>NUCLEOTIDE SEQUENCE [LARGE SCALE GENOMIC DNA]</scope>
    <source>
        <strain evidence="2 4">B108</strain>
    </source>
</reference>
<reference evidence="3 5" key="2">
    <citation type="submission" date="2018-08" db="EMBL/GenBank/DDBJ databases">
        <title>Genetic Globetrotter - A new plasmid hitch-hiking vast phylogenetic and geographic distances.</title>
        <authorList>
            <person name="Vollmers J."/>
            <person name="Petersen J."/>
        </authorList>
    </citation>
    <scope>NUCLEOTIDE SEQUENCE [LARGE SCALE GENOMIC DNA]</scope>
    <source>
        <strain evidence="3 5">DSM 26383</strain>
    </source>
</reference>
<dbReference type="Pfam" id="PF05119">
    <property type="entry name" value="Terminase_4"/>
    <property type="match status" value="1"/>
</dbReference>
<dbReference type="STRING" id="540747.SAMN04488031_102755"/>
<evidence type="ECO:0000313" key="2">
    <source>
        <dbReference type="EMBL" id="KRS19740.1"/>
    </source>
</evidence>
<evidence type="ECO:0000313" key="3">
    <source>
        <dbReference type="EMBL" id="QEW28906.1"/>
    </source>
</evidence>
<evidence type="ECO:0000256" key="1">
    <source>
        <dbReference type="SAM" id="MobiDB-lite"/>
    </source>
</evidence>
<dbReference type="EMBL" id="CP031598">
    <property type="protein sequence ID" value="QEW28906.1"/>
    <property type="molecule type" value="Genomic_DNA"/>
</dbReference>
<dbReference type="OrthoDB" id="7843333at2"/>
<dbReference type="Proteomes" id="UP000051401">
    <property type="component" value="Unassembled WGS sequence"/>
</dbReference>
<feature type="compositionally biased region" description="Basic and acidic residues" evidence="1">
    <location>
        <begin position="8"/>
        <end position="24"/>
    </location>
</feature>
<dbReference type="NCBIfam" id="TIGR01558">
    <property type="entry name" value="sm_term_P27"/>
    <property type="match status" value="1"/>
</dbReference>
<dbReference type="RefSeq" id="WP_057812948.1">
    <property type="nucleotide sequence ID" value="NZ_CP031598.1"/>
</dbReference>
<evidence type="ECO:0000313" key="4">
    <source>
        <dbReference type="Proteomes" id="UP000051401"/>
    </source>
</evidence>
<dbReference type="PATRIC" id="fig|540747.5.peg.529"/>
<dbReference type="AlphaFoldDB" id="A0A0T5PFD7"/>
<feature type="region of interest" description="Disordered" evidence="1">
    <location>
        <begin position="1"/>
        <end position="24"/>
    </location>
</feature>
<dbReference type="Proteomes" id="UP000325785">
    <property type="component" value="Chromosome"/>
</dbReference>
<keyword evidence="4" id="KW-1185">Reference proteome</keyword>